<proteinExistence type="inferred from homology"/>
<evidence type="ECO:0000313" key="14">
    <source>
        <dbReference type="EMBL" id="TLU74028.1"/>
    </source>
</evidence>
<dbReference type="AlphaFoldDB" id="A0A5R9JI78"/>
<dbReference type="CDD" id="cd03017">
    <property type="entry name" value="PRX_BCP"/>
    <property type="match status" value="1"/>
</dbReference>
<evidence type="ECO:0000256" key="7">
    <source>
        <dbReference type="ARBA" id="ARBA00023157"/>
    </source>
</evidence>
<comment type="similarity">
    <text evidence="10">Belongs to the peroxiredoxin family. BCP/PrxQ subfamily.</text>
</comment>
<dbReference type="InterPro" id="IPR036249">
    <property type="entry name" value="Thioredoxin-like_sf"/>
</dbReference>
<evidence type="ECO:0000259" key="13">
    <source>
        <dbReference type="PROSITE" id="PS51352"/>
    </source>
</evidence>
<keyword evidence="7" id="KW-1015">Disulfide bond</keyword>
<dbReference type="EMBL" id="VCDI01000001">
    <property type="protein sequence ID" value="TLU74028.1"/>
    <property type="molecule type" value="Genomic_DNA"/>
</dbReference>
<dbReference type="RefSeq" id="WP_138324281.1">
    <property type="nucleotide sequence ID" value="NZ_VCDI01000001.1"/>
</dbReference>
<keyword evidence="4" id="KW-0575">Peroxidase</keyword>
<keyword evidence="6" id="KW-0560">Oxidoreductase</keyword>
<sequence length="167" mass="17678">MTPTPTSEKPADGAVAVGSPAPAFDLPASFGRRVSSASLHGRPWVLYFYPKADTSGCTKEACEFQGSLAALGAASVPVVGISRDPMNAIEAFARKFGLEFPLATDEAGETLDAYGVWVEKSMYGRKYMGIERTTLLVDAQGRVTRIWNKVKVPGHAAEVIKAAGSLA</sequence>
<gene>
    <name evidence="14" type="ORF">FE263_02090</name>
</gene>
<dbReference type="Pfam" id="PF00578">
    <property type="entry name" value="AhpC-TSA"/>
    <property type="match status" value="1"/>
</dbReference>
<evidence type="ECO:0000256" key="4">
    <source>
        <dbReference type="ARBA" id="ARBA00022559"/>
    </source>
</evidence>
<accession>A0A5R9JI78</accession>
<comment type="function">
    <text evidence="1">Thiol-specific peroxidase that catalyzes the reduction of hydrogen peroxide and organic hydroperoxides to water and alcohols, respectively. Plays a role in cell protection against oxidative stress by detoxifying peroxides and as sensor of hydrogen peroxide-mediated signaling events.</text>
</comment>
<evidence type="ECO:0000256" key="2">
    <source>
        <dbReference type="ARBA" id="ARBA00011245"/>
    </source>
</evidence>
<comment type="subunit">
    <text evidence="2">Monomer.</text>
</comment>
<dbReference type="SUPFAM" id="SSF52833">
    <property type="entry name" value="Thioredoxin-like"/>
    <property type="match status" value="1"/>
</dbReference>
<dbReference type="GO" id="GO:0034599">
    <property type="term" value="P:cellular response to oxidative stress"/>
    <property type="evidence" value="ECO:0007669"/>
    <property type="project" value="TreeGrafter"/>
</dbReference>
<comment type="caution">
    <text evidence="14">The sequence shown here is derived from an EMBL/GenBank/DDBJ whole genome shotgun (WGS) entry which is preliminary data.</text>
</comment>
<dbReference type="PANTHER" id="PTHR42801">
    <property type="entry name" value="THIOREDOXIN-DEPENDENT PEROXIDE REDUCTASE"/>
    <property type="match status" value="1"/>
</dbReference>
<keyword evidence="15" id="KW-1185">Reference proteome</keyword>
<evidence type="ECO:0000256" key="11">
    <source>
        <dbReference type="ARBA" id="ARBA00042639"/>
    </source>
</evidence>
<dbReference type="PROSITE" id="PS51352">
    <property type="entry name" value="THIOREDOXIN_2"/>
    <property type="match status" value="1"/>
</dbReference>
<evidence type="ECO:0000256" key="1">
    <source>
        <dbReference type="ARBA" id="ARBA00003330"/>
    </source>
</evidence>
<evidence type="ECO:0000256" key="8">
    <source>
        <dbReference type="ARBA" id="ARBA00023284"/>
    </source>
</evidence>
<dbReference type="GO" id="GO:0005737">
    <property type="term" value="C:cytoplasm"/>
    <property type="evidence" value="ECO:0007669"/>
    <property type="project" value="TreeGrafter"/>
</dbReference>
<reference evidence="14 15" key="1">
    <citation type="submission" date="2019-05" db="EMBL/GenBank/DDBJ databases">
        <authorList>
            <person name="Pankratov T."/>
            <person name="Grouzdev D."/>
        </authorList>
    </citation>
    <scope>NUCLEOTIDE SEQUENCE [LARGE SCALE GENOMIC DNA]</scope>
    <source>
        <strain evidence="14 15">KEBCLARHB70R</strain>
    </source>
</reference>
<dbReference type="PANTHER" id="PTHR42801:SF4">
    <property type="entry name" value="AHPC_TSA FAMILY PROTEIN"/>
    <property type="match status" value="1"/>
</dbReference>
<evidence type="ECO:0000256" key="10">
    <source>
        <dbReference type="ARBA" id="ARBA00038489"/>
    </source>
</evidence>
<feature type="domain" description="Thioredoxin" evidence="13">
    <location>
        <begin position="15"/>
        <end position="167"/>
    </location>
</feature>
<dbReference type="GO" id="GO:0008379">
    <property type="term" value="F:thioredoxin peroxidase activity"/>
    <property type="evidence" value="ECO:0007669"/>
    <property type="project" value="TreeGrafter"/>
</dbReference>
<name>A0A5R9JI78_9PROT</name>
<dbReference type="Gene3D" id="3.40.30.10">
    <property type="entry name" value="Glutaredoxin"/>
    <property type="match status" value="1"/>
</dbReference>
<dbReference type="InterPro" id="IPR013766">
    <property type="entry name" value="Thioredoxin_domain"/>
</dbReference>
<keyword evidence="5" id="KW-0049">Antioxidant</keyword>
<evidence type="ECO:0000256" key="9">
    <source>
        <dbReference type="ARBA" id="ARBA00032824"/>
    </source>
</evidence>
<dbReference type="InterPro" id="IPR000866">
    <property type="entry name" value="AhpC/TSA"/>
</dbReference>
<dbReference type="FunFam" id="3.40.30.10:FF:000007">
    <property type="entry name" value="Thioredoxin-dependent thiol peroxidase"/>
    <property type="match status" value="1"/>
</dbReference>
<protein>
    <recommendedName>
        <fullName evidence="3">thioredoxin-dependent peroxiredoxin</fullName>
        <ecNumber evidence="3">1.11.1.24</ecNumber>
    </recommendedName>
    <alternativeName>
        <fullName evidence="9">Thioredoxin peroxidase</fullName>
    </alternativeName>
    <alternativeName>
        <fullName evidence="11">Thioredoxin-dependent peroxiredoxin Bcp</fullName>
    </alternativeName>
</protein>
<evidence type="ECO:0000256" key="3">
    <source>
        <dbReference type="ARBA" id="ARBA00013017"/>
    </source>
</evidence>
<keyword evidence="8" id="KW-0676">Redox-active center</keyword>
<evidence type="ECO:0000256" key="5">
    <source>
        <dbReference type="ARBA" id="ARBA00022862"/>
    </source>
</evidence>
<dbReference type="GO" id="GO:0045454">
    <property type="term" value="P:cell redox homeostasis"/>
    <property type="evidence" value="ECO:0007669"/>
    <property type="project" value="TreeGrafter"/>
</dbReference>
<dbReference type="OrthoDB" id="9812811at2"/>
<evidence type="ECO:0000256" key="12">
    <source>
        <dbReference type="ARBA" id="ARBA00049091"/>
    </source>
</evidence>
<dbReference type="EC" id="1.11.1.24" evidence="3"/>
<comment type="catalytic activity">
    <reaction evidence="12">
        <text>a hydroperoxide + [thioredoxin]-dithiol = an alcohol + [thioredoxin]-disulfide + H2O</text>
        <dbReference type="Rhea" id="RHEA:62620"/>
        <dbReference type="Rhea" id="RHEA-COMP:10698"/>
        <dbReference type="Rhea" id="RHEA-COMP:10700"/>
        <dbReference type="ChEBI" id="CHEBI:15377"/>
        <dbReference type="ChEBI" id="CHEBI:29950"/>
        <dbReference type="ChEBI" id="CHEBI:30879"/>
        <dbReference type="ChEBI" id="CHEBI:35924"/>
        <dbReference type="ChEBI" id="CHEBI:50058"/>
        <dbReference type="EC" id="1.11.1.24"/>
    </reaction>
</comment>
<dbReference type="InterPro" id="IPR050924">
    <property type="entry name" value="Peroxiredoxin_BCP/PrxQ"/>
</dbReference>
<evidence type="ECO:0000256" key="6">
    <source>
        <dbReference type="ARBA" id="ARBA00023002"/>
    </source>
</evidence>
<evidence type="ECO:0000313" key="15">
    <source>
        <dbReference type="Proteomes" id="UP000305654"/>
    </source>
</evidence>
<dbReference type="Proteomes" id="UP000305654">
    <property type="component" value="Unassembled WGS sequence"/>
</dbReference>
<organism evidence="14 15">
    <name type="scientific">Lichenicoccus roseus</name>
    <dbReference type="NCBI Taxonomy" id="2683649"/>
    <lineage>
        <taxon>Bacteria</taxon>
        <taxon>Pseudomonadati</taxon>
        <taxon>Pseudomonadota</taxon>
        <taxon>Alphaproteobacteria</taxon>
        <taxon>Acetobacterales</taxon>
        <taxon>Acetobacteraceae</taxon>
        <taxon>Lichenicoccus</taxon>
    </lineage>
</organism>